<evidence type="ECO:0000313" key="8">
    <source>
        <dbReference type="EMBL" id="WAM33283.1"/>
    </source>
</evidence>
<dbReference type="RefSeq" id="WP_045169923.1">
    <property type="nucleotide sequence ID" value="NZ_CP113865.1"/>
</dbReference>
<dbReference type="CDD" id="cd08071">
    <property type="entry name" value="MPN_DUF2466"/>
    <property type="match status" value="1"/>
</dbReference>
<dbReference type="PANTHER" id="PTHR30471">
    <property type="entry name" value="DNA REPAIR PROTEIN RADC"/>
    <property type="match status" value="1"/>
</dbReference>
<dbReference type="EMBL" id="CP113865">
    <property type="protein sequence ID" value="WAM33283.1"/>
    <property type="molecule type" value="Genomic_DNA"/>
</dbReference>
<name>A0ABY7BLK7_9FIRM</name>
<dbReference type="Gene3D" id="3.40.140.10">
    <property type="entry name" value="Cytidine Deaminase, domain 2"/>
    <property type="match status" value="1"/>
</dbReference>
<keyword evidence="4" id="KW-0378">Hydrolase</keyword>
<evidence type="ECO:0000256" key="5">
    <source>
        <dbReference type="ARBA" id="ARBA00022833"/>
    </source>
</evidence>
<dbReference type="PROSITE" id="PS50249">
    <property type="entry name" value="MPN"/>
    <property type="match status" value="1"/>
</dbReference>
<evidence type="ECO:0000256" key="4">
    <source>
        <dbReference type="ARBA" id="ARBA00022801"/>
    </source>
</evidence>
<protein>
    <submittedName>
        <fullName evidence="8">JAB domain-containing protein</fullName>
    </submittedName>
</protein>
<evidence type="ECO:0000256" key="6">
    <source>
        <dbReference type="ARBA" id="ARBA00023049"/>
    </source>
</evidence>
<keyword evidence="3" id="KW-0479">Metal-binding</keyword>
<keyword evidence="9" id="KW-1185">Reference proteome</keyword>
<keyword evidence="2" id="KW-0645">Protease</keyword>
<accession>A0ABY7BLK7</accession>
<sequence length="161" mass="18337">MKNQLSFFDERKSEPRCVAQKYKLLLVKEQSYSYNSQLKNVNSAVEFLKKHLLLHCEPEEVFIVICLDLQLNVTAVFEVARGTTNTALVSTHEIFKRVLLTNCNSIIIAHNHPGGSERPSMDDINTTKKIKEAAQLLDIKLNDHIIITENNYYSFAEAGIL</sequence>
<dbReference type="InterPro" id="IPR001405">
    <property type="entry name" value="UPF0758"/>
</dbReference>
<keyword evidence="6" id="KW-0482">Metalloprotease</keyword>
<dbReference type="InterPro" id="IPR025657">
    <property type="entry name" value="RadC_JAB"/>
</dbReference>
<evidence type="ECO:0000313" key="9">
    <source>
        <dbReference type="Proteomes" id="UP001164909"/>
    </source>
</evidence>
<reference evidence="8" key="1">
    <citation type="submission" date="2022-12" db="EMBL/GenBank/DDBJ databases">
        <authorList>
            <person name="Bing R.G."/>
            <person name="Willard D.J."/>
            <person name="Manesh M.J.H."/>
            <person name="Laemthong T."/>
            <person name="Crosby J.R."/>
            <person name="Kelly R.M."/>
        </authorList>
    </citation>
    <scope>NUCLEOTIDE SEQUENCE</scope>
    <source>
        <strain evidence="8">DSM 8990</strain>
    </source>
</reference>
<comment type="similarity">
    <text evidence="1">Belongs to the UPF0758 family.</text>
</comment>
<feature type="domain" description="MPN" evidence="7">
    <location>
        <begin position="38"/>
        <end position="161"/>
    </location>
</feature>
<dbReference type="Pfam" id="PF04002">
    <property type="entry name" value="RadC"/>
    <property type="match status" value="1"/>
</dbReference>
<evidence type="ECO:0000256" key="1">
    <source>
        <dbReference type="ARBA" id="ARBA00010243"/>
    </source>
</evidence>
<organism evidence="8 9">
    <name type="scientific">Caldicellulosiruptor morganii</name>
    <dbReference type="NCBI Taxonomy" id="1387555"/>
    <lineage>
        <taxon>Bacteria</taxon>
        <taxon>Bacillati</taxon>
        <taxon>Bacillota</taxon>
        <taxon>Bacillota incertae sedis</taxon>
        <taxon>Caldicellulosiruptorales</taxon>
        <taxon>Caldicellulosiruptoraceae</taxon>
        <taxon>Caldicellulosiruptor</taxon>
    </lineage>
</organism>
<evidence type="ECO:0000256" key="2">
    <source>
        <dbReference type="ARBA" id="ARBA00022670"/>
    </source>
</evidence>
<evidence type="ECO:0000259" key="7">
    <source>
        <dbReference type="PROSITE" id="PS50249"/>
    </source>
</evidence>
<evidence type="ECO:0000256" key="3">
    <source>
        <dbReference type="ARBA" id="ARBA00022723"/>
    </source>
</evidence>
<dbReference type="Proteomes" id="UP001164909">
    <property type="component" value="Chromosome"/>
</dbReference>
<gene>
    <name evidence="8" type="ORF">OTK00_001778</name>
</gene>
<keyword evidence="5" id="KW-0862">Zinc</keyword>
<dbReference type="InterPro" id="IPR037518">
    <property type="entry name" value="MPN"/>
</dbReference>
<dbReference type="PANTHER" id="PTHR30471:SF3">
    <property type="entry name" value="UPF0758 PROTEIN YEES-RELATED"/>
    <property type="match status" value="1"/>
</dbReference>
<proteinExistence type="inferred from homology"/>